<evidence type="ECO:0000256" key="16">
    <source>
        <dbReference type="SAM" id="Phobius"/>
    </source>
</evidence>
<evidence type="ECO:0000256" key="11">
    <source>
        <dbReference type="ARBA" id="ARBA00023004"/>
    </source>
</evidence>
<dbReference type="PRINTS" id="PR00385">
    <property type="entry name" value="P450"/>
</dbReference>
<name>A0A9R1TZG6_9HYME</name>
<comment type="subcellular location">
    <subcellularLocation>
        <location evidence="4">Endoplasmic reticulum membrane</location>
        <topology evidence="4">Peripheral membrane protein</topology>
    </subcellularLocation>
    <subcellularLocation>
        <location evidence="3">Microsome membrane</location>
        <topology evidence="3">Peripheral membrane protein</topology>
    </subcellularLocation>
</comment>
<evidence type="ECO:0000256" key="7">
    <source>
        <dbReference type="ARBA" id="ARBA00022723"/>
    </source>
</evidence>
<dbReference type="GO" id="GO:0005506">
    <property type="term" value="F:iron ion binding"/>
    <property type="evidence" value="ECO:0007669"/>
    <property type="project" value="InterPro"/>
</dbReference>
<dbReference type="OrthoDB" id="1470350at2759"/>
<evidence type="ECO:0000313" key="19">
    <source>
        <dbReference type="RefSeq" id="XP_011303522.1"/>
    </source>
</evidence>
<evidence type="ECO:0000256" key="2">
    <source>
        <dbReference type="ARBA" id="ARBA00003690"/>
    </source>
</evidence>
<reference evidence="18 19" key="1">
    <citation type="submission" date="2025-04" db="UniProtKB">
        <authorList>
            <consortium name="RefSeq"/>
        </authorList>
    </citation>
    <scope>IDENTIFICATION</scope>
    <source>
        <strain evidence="18 19">USDA-PBARC FA_bdor</strain>
        <tissue evidence="18 19">Whole organism</tissue>
    </source>
</reference>
<organism evidence="17 18">
    <name type="scientific">Fopius arisanus</name>
    <dbReference type="NCBI Taxonomy" id="64838"/>
    <lineage>
        <taxon>Eukaryota</taxon>
        <taxon>Metazoa</taxon>
        <taxon>Ecdysozoa</taxon>
        <taxon>Arthropoda</taxon>
        <taxon>Hexapoda</taxon>
        <taxon>Insecta</taxon>
        <taxon>Pterygota</taxon>
        <taxon>Neoptera</taxon>
        <taxon>Endopterygota</taxon>
        <taxon>Hymenoptera</taxon>
        <taxon>Apocrita</taxon>
        <taxon>Ichneumonoidea</taxon>
        <taxon>Braconidae</taxon>
        <taxon>Opiinae</taxon>
        <taxon>Fopius</taxon>
    </lineage>
</organism>
<keyword evidence="16" id="KW-0812">Transmembrane</keyword>
<evidence type="ECO:0000256" key="1">
    <source>
        <dbReference type="ARBA" id="ARBA00001971"/>
    </source>
</evidence>
<evidence type="ECO:0000256" key="4">
    <source>
        <dbReference type="ARBA" id="ARBA00004406"/>
    </source>
</evidence>
<evidence type="ECO:0000256" key="5">
    <source>
        <dbReference type="ARBA" id="ARBA00010617"/>
    </source>
</evidence>
<dbReference type="InterPro" id="IPR002401">
    <property type="entry name" value="Cyt_P450_E_grp-I"/>
</dbReference>
<keyword evidence="17" id="KW-1185">Reference proteome</keyword>
<evidence type="ECO:0000256" key="12">
    <source>
        <dbReference type="ARBA" id="ARBA00023033"/>
    </source>
</evidence>
<keyword evidence="10 15" id="KW-0560">Oxidoreductase</keyword>
<evidence type="ECO:0000256" key="3">
    <source>
        <dbReference type="ARBA" id="ARBA00004174"/>
    </source>
</evidence>
<evidence type="ECO:0000256" key="13">
    <source>
        <dbReference type="ARBA" id="ARBA00023136"/>
    </source>
</evidence>
<dbReference type="RefSeq" id="XP_011303521.1">
    <property type="nucleotide sequence ID" value="XM_011305219.1"/>
</dbReference>
<evidence type="ECO:0000256" key="14">
    <source>
        <dbReference type="PIRSR" id="PIRSR602401-1"/>
    </source>
</evidence>
<protein>
    <submittedName>
        <fullName evidence="18 19">Cytochrome P450 4c3-like</fullName>
    </submittedName>
</protein>
<evidence type="ECO:0000313" key="18">
    <source>
        <dbReference type="RefSeq" id="XP_011303521.1"/>
    </source>
</evidence>
<dbReference type="Proteomes" id="UP000694866">
    <property type="component" value="Unplaced"/>
</dbReference>
<keyword evidence="16" id="KW-1133">Transmembrane helix</keyword>
<dbReference type="AlphaFoldDB" id="A0A9R1TZG6"/>
<keyword evidence="13 16" id="KW-0472">Membrane</keyword>
<evidence type="ECO:0000256" key="6">
    <source>
        <dbReference type="ARBA" id="ARBA00022617"/>
    </source>
</evidence>
<dbReference type="KEGG" id="fas:105266799"/>
<evidence type="ECO:0000256" key="9">
    <source>
        <dbReference type="ARBA" id="ARBA00022848"/>
    </source>
</evidence>
<evidence type="ECO:0000313" key="17">
    <source>
        <dbReference type="Proteomes" id="UP000694866"/>
    </source>
</evidence>
<dbReference type="RefSeq" id="XP_011303522.1">
    <property type="nucleotide sequence ID" value="XM_011305220.1"/>
</dbReference>
<accession>A0A9R1U1B4</accession>
<keyword evidence="12 15" id="KW-0503">Monooxygenase</keyword>
<sequence length="502" mass="57548">MGETGSVLHMGSWVTLALSIGLISVIIGLFIKRARFLHCLRNVPFPSALPIIGNAYQLNCSLEDFFKKLVEWSKEFGDIYLLWLGPRPLVFVYRVEGVQALLSSSVHIDKSLEYQYLRRWLGNGLVVNSGDSWHFRRKLVTPTFHSGLLLDYLKSTIRESHTMVACLVNEIENDGFDIVPYAKRAALDLICETTMGYHMNAQTKLNNDYVRAVEKMTTIMQTRFTNIWISLDAIFNLTALGKEHERALNVIHSFVDKIIAERKAQWKISRDGNFNDATKKRPAFLDFLLEVSQDGTVLNDRDIRDEVNTFMFAGHDTVATSLSWFFYAIGLHPEYQTKILEEYDQVIGNEEITLEGLNKLSWLDACVKEVWRIYPVVPLVARQIYQPIKIMNHDIPIGSTVLINTFLLHRDPRHFPEPEVFRPERFLPDSPKPPTFAFIPFSAGSRNCIGWKFATMEVKVTILTVLRAYHIQSLENPDQLRLSSSIVLINANGLRVKISRRK</sequence>
<dbReference type="PRINTS" id="PR00463">
    <property type="entry name" value="EP450I"/>
</dbReference>
<dbReference type="Gene3D" id="1.10.630.10">
    <property type="entry name" value="Cytochrome P450"/>
    <property type="match status" value="1"/>
</dbReference>
<keyword evidence="11 14" id="KW-0408">Iron</keyword>
<dbReference type="PROSITE" id="PS00086">
    <property type="entry name" value="CYTOCHROME_P450"/>
    <property type="match status" value="1"/>
</dbReference>
<keyword evidence="9" id="KW-0492">Microsome</keyword>
<keyword evidence="7 14" id="KW-0479">Metal-binding</keyword>
<evidence type="ECO:0000256" key="10">
    <source>
        <dbReference type="ARBA" id="ARBA00023002"/>
    </source>
</evidence>
<dbReference type="PANTHER" id="PTHR24291">
    <property type="entry name" value="CYTOCHROME P450 FAMILY 4"/>
    <property type="match status" value="1"/>
</dbReference>
<feature type="binding site" description="axial binding residue" evidence="14">
    <location>
        <position position="448"/>
    </location>
    <ligand>
        <name>heme</name>
        <dbReference type="ChEBI" id="CHEBI:30413"/>
    </ligand>
    <ligandPart>
        <name>Fe</name>
        <dbReference type="ChEBI" id="CHEBI:18248"/>
    </ligandPart>
</feature>
<evidence type="ECO:0000256" key="15">
    <source>
        <dbReference type="RuleBase" id="RU000461"/>
    </source>
</evidence>
<dbReference type="PANTHER" id="PTHR24291:SF189">
    <property type="entry name" value="CYTOCHROME P450 4C3-RELATED"/>
    <property type="match status" value="1"/>
</dbReference>
<dbReference type="GO" id="GO:0004497">
    <property type="term" value="F:monooxygenase activity"/>
    <property type="evidence" value="ECO:0007669"/>
    <property type="project" value="UniProtKB-KW"/>
</dbReference>
<dbReference type="InterPro" id="IPR050196">
    <property type="entry name" value="Cytochrome_P450_Monoox"/>
</dbReference>
<gene>
    <name evidence="18 19" type="primary">LOC105266799</name>
</gene>
<dbReference type="InterPro" id="IPR036396">
    <property type="entry name" value="Cyt_P450_sf"/>
</dbReference>
<comment type="cofactor">
    <cofactor evidence="1 14">
        <name>heme</name>
        <dbReference type="ChEBI" id="CHEBI:30413"/>
    </cofactor>
</comment>
<dbReference type="GeneID" id="105266799"/>
<evidence type="ECO:0000256" key="8">
    <source>
        <dbReference type="ARBA" id="ARBA00022824"/>
    </source>
</evidence>
<dbReference type="InterPro" id="IPR017972">
    <property type="entry name" value="Cyt_P450_CS"/>
</dbReference>
<dbReference type="GO" id="GO:0005789">
    <property type="term" value="C:endoplasmic reticulum membrane"/>
    <property type="evidence" value="ECO:0007669"/>
    <property type="project" value="UniProtKB-SubCell"/>
</dbReference>
<dbReference type="GO" id="GO:0016705">
    <property type="term" value="F:oxidoreductase activity, acting on paired donors, with incorporation or reduction of molecular oxygen"/>
    <property type="evidence" value="ECO:0007669"/>
    <property type="project" value="InterPro"/>
</dbReference>
<feature type="transmembrane region" description="Helical" evidence="16">
    <location>
        <begin position="12"/>
        <end position="31"/>
    </location>
</feature>
<keyword evidence="8" id="KW-0256">Endoplasmic reticulum</keyword>
<comment type="function">
    <text evidence="2">May be involved in the metabolism of insect hormones and in the breakdown of synthetic insecticides.</text>
</comment>
<dbReference type="GO" id="GO:0020037">
    <property type="term" value="F:heme binding"/>
    <property type="evidence" value="ECO:0007669"/>
    <property type="project" value="InterPro"/>
</dbReference>
<comment type="similarity">
    <text evidence="5 15">Belongs to the cytochrome P450 family.</text>
</comment>
<dbReference type="InterPro" id="IPR001128">
    <property type="entry name" value="Cyt_P450"/>
</dbReference>
<dbReference type="CDD" id="cd20628">
    <property type="entry name" value="CYP4"/>
    <property type="match status" value="1"/>
</dbReference>
<dbReference type="Pfam" id="PF00067">
    <property type="entry name" value="p450"/>
    <property type="match status" value="1"/>
</dbReference>
<proteinExistence type="inferred from homology"/>
<accession>A0A9R1TZG6</accession>
<keyword evidence="6 14" id="KW-0349">Heme</keyword>
<dbReference type="SUPFAM" id="SSF48264">
    <property type="entry name" value="Cytochrome P450"/>
    <property type="match status" value="1"/>
</dbReference>